<organism evidence="3 4">
    <name type="scientific">Nonomuraea spiralis</name>
    <dbReference type="NCBI Taxonomy" id="46182"/>
    <lineage>
        <taxon>Bacteria</taxon>
        <taxon>Bacillati</taxon>
        <taxon>Actinomycetota</taxon>
        <taxon>Actinomycetes</taxon>
        <taxon>Streptosporangiales</taxon>
        <taxon>Streptosporangiaceae</taxon>
        <taxon>Nonomuraea</taxon>
    </lineage>
</organism>
<dbReference type="PANTHER" id="PTHR48081">
    <property type="entry name" value="AB HYDROLASE SUPERFAMILY PROTEIN C4A8.06C"/>
    <property type="match status" value="1"/>
</dbReference>
<proteinExistence type="predicted"/>
<dbReference type="Pfam" id="PF07859">
    <property type="entry name" value="Abhydrolase_3"/>
    <property type="match status" value="1"/>
</dbReference>
<evidence type="ECO:0000313" key="4">
    <source>
        <dbReference type="Proteomes" id="UP001589647"/>
    </source>
</evidence>
<name>A0ABV5IT96_9ACTN</name>
<gene>
    <name evidence="3" type="ORF">ACFFV7_41840</name>
</gene>
<dbReference type="GO" id="GO:0016787">
    <property type="term" value="F:hydrolase activity"/>
    <property type="evidence" value="ECO:0007669"/>
    <property type="project" value="UniProtKB-KW"/>
</dbReference>
<dbReference type="PANTHER" id="PTHR48081:SF8">
    <property type="entry name" value="ALPHA_BETA HYDROLASE FOLD-3 DOMAIN-CONTAINING PROTEIN-RELATED"/>
    <property type="match status" value="1"/>
</dbReference>
<evidence type="ECO:0000313" key="3">
    <source>
        <dbReference type="EMBL" id="MFB9207784.1"/>
    </source>
</evidence>
<keyword evidence="4" id="KW-1185">Reference proteome</keyword>
<dbReference type="InterPro" id="IPR050300">
    <property type="entry name" value="GDXG_lipolytic_enzyme"/>
</dbReference>
<dbReference type="InterPro" id="IPR013094">
    <property type="entry name" value="AB_hydrolase_3"/>
</dbReference>
<dbReference type="Proteomes" id="UP001589647">
    <property type="component" value="Unassembled WGS sequence"/>
</dbReference>
<dbReference type="RefSeq" id="WP_189653758.1">
    <property type="nucleotide sequence ID" value="NZ_BMRC01000047.1"/>
</dbReference>
<dbReference type="InterPro" id="IPR029058">
    <property type="entry name" value="AB_hydrolase_fold"/>
</dbReference>
<evidence type="ECO:0000259" key="2">
    <source>
        <dbReference type="Pfam" id="PF07859"/>
    </source>
</evidence>
<keyword evidence="1 3" id="KW-0378">Hydrolase</keyword>
<accession>A0ABV5IT96</accession>
<dbReference type="SUPFAM" id="SSF53474">
    <property type="entry name" value="alpha/beta-Hydrolases"/>
    <property type="match status" value="1"/>
</dbReference>
<dbReference type="EMBL" id="JBHMEI010000064">
    <property type="protein sequence ID" value="MFB9207784.1"/>
    <property type="molecule type" value="Genomic_DNA"/>
</dbReference>
<protein>
    <submittedName>
        <fullName evidence="3">Alpha/beta hydrolase</fullName>
    </submittedName>
</protein>
<reference evidence="3 4" key="1">
    <citation type="submission" date="2024-09" db="EMBL/GenBank/DDBJ databases">
        <authorList>
            <person name="Sun Q."/>
            <person name="Mori K."/>
        </authorList>
    </citation>
    <scope>NUCLEOTIDE SEQUENCE [LARGE SCALE GENOMIC DNA]</scope>
    <source>
        <strain evidence="3 4">CCM 3426</strain>
    </source>
</reference>
<comment type="caution">
    <text evidence="3">The sequence shown here is derived from an EMBL/GenBank/DDBJ whole genome shotgun (WGS) entry which is preliminary data.</text>
</comment>
<evidence type="ECO:0000256" key="1">
    <source>
        <dbReference type="ARBA" id="ARBA00022801"/>
    </source>
</evidence>
<dbReference type="Gene3D" id="3.40.50.1820">
    <property type="entry name" value="alpha/beta hydrolase"/>
    <property type="match status" value="1"/>
</dbReference>
<feature type="domain" description="Alpha/beta hydrolase fold-3" evidence="2">
    <location>
        <begin position="69"/>
        <end position="272"/>
    </location>
</feature>
<sequence length="298" mass="31991">MDPELEAFIPLFPRADLTDPVAERGNFAALAAAVPGPDVAHLEIEDVTVPGDPGVPIRVYRPERAQGAIIWLHGGGFVMGDLDTEHPWAARLAEGSGATVISVGYRLAPENPFPAALDDAYAVLTWTAEHARELGVDPERIAVGGHSAGGGLAAATALRARDEQGPPIRFQLLNQPGLDDRQETWSQRNFTDTPWMNRDKVTASWRHYLGAAPATPYAAPARAGDLSGLPPAYVATAELCPNRDEDILYALRLLQSGVPVELHQWAGTFHGSQAILSAEVSQRQITELGLTLRRALAP</sequence>